<accession>A0A9N8WXT0</accession>
<dbReference type="InterPro" id="IPR054505">
    <property type="entry name" value="Myb_DNA-bind_8"/>
</dbReference>
<name>A0A9N8WXT0_GIBZA</name>
<feature type="compositionally biased region" description="Basic and acidic residues" evidence="1">
    <location>
        <begin position="120"/>
        <end position="144"/>
    </location>
</feature>
<evidence type="ECO:0000256" key="1">
    <source>
        <dbReference type="SAM" id="MobiDB-lite"/>
    </source>
</evidence>
<dbReference type="AlphaFoldDB" id="A0A9N8WXT0"/>
<organism evidence="3 4">
    <name type="scientific">Gibberella zeae</name>
    <name type="common">Wheat head blight fungus</name>
    <name type="synonym">Fusarium graminearum</name>
    <dbReference type="NCBI Taxonomy" id="5518"/>
    <lineage>
        <taxon>Eukaryota</taxon>
        <taxon>Fungi</taxon>
        <taxon>Dikarya</taxon>
        <taxon>Ascomycota</taxon>
        <taxon>Pezizomycotina</taxon>
        <taxon>Sordariomycetes</taxon>
        <taxon>Hypocreomycetidae</taxon>
        <taxon>Hypocreales</taxon>
        <taxon>Nectriaceae</taxon>
        <taxon>Fusarium</taxon>
    </lineage>
</organism>
<evidence type="ECO:0000259" key="2">
    <source>
        <dbReference type="Pfam" id="PF22980"/>
    </source>
</evidence>
<evidence type="ECO:0000313" key="3">
    <source>
        <dbReference type="EMBL" id="CAG2007803.1"/>
    </source>
</evidence>
<evidence type="ECO:0000313" key="4">
    <source>
        <dbReference type="Proteomes" id="UP000746612"/>
    </source>
</evidence>
<proteinExistence type="predicted"/>
<feature type="non-terminal residue" evidence="3">
    <location>
        <position position="1"/>
    </location>
</feature>
<feature type="compositionally biased region" description="Acidic residues" evidence="1">
    <location>
        <begin position="109"/>
        <end position="119"/>
    </location>
</feature>
<dbReference type="EMBL" id="CAJPIJ010000189">
    <property type="protein sequence ID" value="CAG2007803.1"/>
    <property type="molecule type" value="Genomic_DNA"/>
</dbReference>
<dbReference type="Proteomes" id="UP000746612">
    <property type="component" value="Unassembled WGS sequence"/>
</dbReference>
<gene>
    <name evidence="3" type="ORF">MDCFG202_LOCUS545896</name>
</gene>
<feature type="region of interest" description="Disordered" evidence="1">
    <location>
        <begin position="224"/>
        <end position="307"/>
    </location>
</feature>
<feature type="compositionally biased region" description="Basic residues" evidence="1">
    <location>
        <begin position="254"/>
        <end position="271"/>
    </location>
</feature>
<feature type="region of interest" description="Disordered" evidence="1">
    <location>
        <begin position="65"/>
        <end position="147"/>
    </location>
</feature>
<feature type="compositionally biased region" description="Acidic residues" evidence="1">
    <location>
        <begin position="276"/>
        <end position="287"/>
    </location>
</feature>
<reference evidence="3" key="1">
    <citation type="submission" date="2021-03" db="EMBL/GenBank/DDBJ databases">
        <authorList>
            <person name="Alouane T."/>
            <person name="Langin T."/>
            <person name="Bonhomme L."/>
        </authorList>
    </citation>
    <scope>NUCLEOTIDE SEQUENCE</scope>
    <source>
        <strain evidence="3">MDC_Fg202</strain>
    </source>
</reference>
<feature type="compositionally biased region" description="Low complexity" evidence="1">
    <location>
        <begin position="65"/>
        <end position="80"/>
    </location>
</feature>
<sequence>NITAMADNKREPTAAEAMLFFSIVKHTRNKADVDWNAVATEAGFKNADVAKVRFGQVKRKLGISTETTAAPRAPATPRKTAGGRVSKTTTPRSTVKGKGKNNKVKKEEESFDIFDDDEEMPKPSVKDEDHDSEKTPEKKSDDQHSFGNFDDTDIAYPFFHLSIIMPAKKSSGEDGSPTGLTDGELRFIKAIFDNMTQKPDADWDAVAQTLSLKDAKCAKERFRQMSVRHGWRGDSATASPRKGPAAAAGDKVTKKPRAPRTPRKPAAKKVAKKTEPEDDDEDDEDVKDEVKPESKNVKSENEDEDMD</sequence>
<protein>
    <recommendedName>
        <fullName evidence="2">Myb-like DNA-binding domain-containing protein</fullName>
    </recommendedName>
</protein>
<feature type="compositionally biased region" description="Basic and acidic residues" evidence="1">
    <location>
        <begin position="288"/>
        <end position="300"/>
    </location>
</feature>
<feature type="domain" description="Myb-like DNA-binding" evidence="2">
    <location>
        <begin position="17"/>
        <end position="62"/>
    </location>
</feature>
<comment type="caution">
    <text evidence="3">The sequence shown here is derived from an EMBL/GenBank/DDBJ whole genome shotgun (WGS) entry which is preliminary data.</text>
</comment>
<dbReference type="Pfam" id="PF22980">
    <property type="entry name" value="Myb_DNA-bind_8"/>
    <property type="match status" value="1"/>
</dbReference>